<dbReference type="InterPro" id="IPR050240">
    <property type="entry name" value="DNA_pol_type-B"/>
</dbReference>
<dbReference type="Proteomes" id="UP000823588">
    <property type="component" value="Unassembled WGS sequence"/>
</dbReference>
<sequence length="131" mass="14691">MRSILGSYEAGTVAVERLVERNRVSKPLKGYSQNTQNVAALTRARDQDLAIHPGQDIEYVVVDDEKSSRERVALAHEEMDSYDVSYYETQLVRAVESVLSPLGWDRSDIRRELSGERDAVLSSFGATDKLS</sequence>
<accession>A0A8T4GGY7</accession>
<dbReference type="InterPro" id="IPR042087">
    <property type="entry name" value="DNA_pol_B_thumb"/>
</dbReference>
<keyword evidence="6" id="KW-1185">Reference proteome</keyword>
<organism evidence="5 6">
    <name type="scientific">Halorubrum alkaliphilum</name>
    <dbReference type="NCBI Taxonomy" id="261290"/>
    <lineage>
        <taxon>Archaea</taxon>
        <taxon>Methanobacteriati</taxon>
        <taxon>Methanobacteriota</taxon>
        <taxon>Stenosarchaea group</taxon>
        <taxon>Halobacteria</taxon>
        <taxon>Halobacteriales</taxon>
        <taxon>Haloferacaceae</taxon>
        <taxon>Halorubrum</taxon>
    </lineage>
</organism>
<dbReference type="EMBL" id="JAGGKQ010000029">
    <property type="protein sequence ID" value="MBP1923748.1"/>
    <property type="molecule type" value="Genomic_DNA"/>
</dbReference>
<protein>
    <recommendedName>
        <fullName evidence="1">DNA-directed DNA polymerase</fullName>
        <ecNumber evidence="1">2.7.7.7</ecNumber>
    </recommendedName>
</protein>
<name>A0A8T4GGY7_9EURY</name>
<dbReference type="InterPro" id="IPR043502">
    <property type="entry name" value="DNA/RNA_pol_sf"/>
</dbReference>
<keyword evidence="2" id="KW-0808">Transferase</keyword>
<evidence type="ECO:0000313" key="5">
    <source>
        <dbReference type="EMBL" id="MBP1923748.1"/>
    </source>
</evidence>
<dbReference type="SUPFAM" id="SSF56672">
    <property type="entry name" value="DNA/RNA polymerases"/>
    <property type="match status" value="1"/>
</dbReference>
<evidence type="ECO:0000256" key="3">
    <source>
        <dbReference type="ARBA" id="ARBA00022695"/>
    </source>
</evidence>
<evidence type="ECO:0000313" key="6">
    <source>
        <dbReference type="Proteomes" id="UP000823588"/>
    </source>
</evidence>
<comment type="caution">
    <text evidence="5">The sequence shown here is derived from an EMBL/GenBank/DDBJ whole genome shotgun (WGS) entry which is preliminary data.</text>
</comment>
<keyword evidence="4" id="KW-0239">DNA-directed DNA polymerase</keyword>
<dbReference type="GO" id="GO:0006261">
    <property type="term" value="P:DNA-templated DNA replication"/>
    <property type="evidence" value="ECO:0007669"/>
    <property type="project" value="TreeGrafter"/>
</dbReference>
<reference evidence="5" key="1">
    <citation type="submission" date="2021-03" db="EMBL/GenBank/DDBJ databases">
        <title>Genomic Encyclopedia of Type Strains, Phase IV (KMG-IV): sequencing the most valuable type-strain genomes for metagenomic binning, comparative biology and taxonomic classification.</title>
        <authorList>
            <person name="Goeker M."/>
        </authorList>
    </citation>
    <scope>NUCLEOTIDE SEQUENCE</scope>
    <source>
        <strain evidence="5">DSM 23564</strain>
    </source>
</reference>
<evidence type="ECO:0000256" key="2">
    <source>
        <dbReference type="ARBA" id="ARBA00022679"/>
    </source>
</evidence>
<dbReference type="GO" id="GO:0003887">
    <property type="term" value="F:DNA-directed DNA polymerase activity"/>
    <property type="evidence" value="ECO:0007669"/>
    <property type="project" value="UniProtKB-KW"/>
</dbReference>
<dbReference type="Gene3D" id="1.10.132.60">
    <property type="entry name" value="DNA polymerase family B, C-terminal domain"/>
    <property type="match status" value="1"/>
</dbReference>
<proteinExistence type="predicted"/>
<evidence type="ECO:0000256" key="4">
    <source>
        <dbReference type="ARBA" id="ARBA00022932"/>
    </source>
</evidence>
<dbReference type="EC" id="2.7.7.7" evidence="1"/>
<keyword evidence="3" id="KW-0548">Nucleotidyltransferase</keyword>
<evidence type="ECO:0000256" key="1">
    <source>
        <dbReference type="ARBA" id="ARBA00012417"/>
    </source>
</evidence>
<dbReference type="AlphaFoldDB" id="A0A8T4GGY7"/>
<dbReference type="PANTHER" id="PTHR10322">
    <property type="entry name" value="DNA POLYMERASE CATALYTIC SUBUNIT"/>
    <property type="match status" value="1"/>
</dbReference>
<dbReference type="PANTHER" id="PTHR10322:SF23">
    <property type="entry name" value="DNA POLYMERASE DELTA CATALYTIC SUBUNIT"/>
    <property type="match status" value="1"/>
</dbReference>
<gene>
    <name evidence="5" type="ORF">J2751_002793</name>
</gene>